<organism evidence="3 4">
    <name type="scientific">Caballeronia temeraria</name>
    <dbReference type="NCBI Taxonomy" id="1777137"/>
    <lineage>
        <taxon>Bacteria</taxon>
        <taxon>Pseudomonadati</taxon>
        <taxon>Pseudomonadota</taxon>
        <taxon>Betaproteobacteria</taxon>
        <taxon>Burkholderiales</taxon>
        <taxon>Burkholderiaceae</taxon>
        <taxon>Caballeronia</taxon>
    </lineage>
</organism>
<comment type="caution">
    <text evidence="1">Lacks conserved residue(s) required for the propagation of feature annotation.</text>
</comment>
<dbReference type="InterPro" id="IPR011006">
    <property type="entry name" value="CheY-like_superfamily"/>
</dbReference>
<dbReference type="OrthoDB" id="9129490at2"/>
<dbReference type="SUPFAM" id="SSF52172">
    <property type="entry name" value="CheY-like"/>
    <property type="match status" value="1"/>
</dbReference>
<dbReference type="PANTHER" id="PTHR45566:SF1">
    <property type="entry name" value="HTH-TYPE TRANSCRIPTIONAL REGULATOR YHJB-RELATED"/>
    <property type="match status" value="1"/>
</dbReference>
<dbReference type="InterPro" id="IPR051015">
    <property type="entry name" value="EvgA-like"/>
</dbReference>
<reference evidence="4" key="1">
    <citation type="submission" date="2016-01" db="EMBL/GenBank/DDBJ databases">
        <authorList>
            <person name="Peeters Charlotte."/>
        </authorList>
    </citation>
    <scope>NUCLEOTIDE SEQUENCE [LARGE SCALE GENOMIC DNA]</scope>
</reference>
<protein>
    <submittedName>
        <fullName evidence="3">Two-component system, response regulator</fullName>
    </submittedName>
</protein>
<dbReference type="AlphaFoldDB" id="A0A157ZW90"/>
<dbReference type="GO" id="GO:0000160">
    <property type="term" value="P:phosphorelay signal transduction system"/>
    <property type="evidence" value="ECO:0007669"/>
    <property type="project" value="InterPro"/>
</dbReference>
<evidence type="ECO:0000313" key="4">
    <source>
        <dbReference type="Proteomes" id="UP000054624"/>
    </source>
</evidence>
<dbReference type="Pfam" id="PF00072">
    <property type="entry name" value="Response_reg"/>
    <property type="match status" value="1"/>
</dbReference>
<gene>
    <name evidence="3" type="ORF">AWB76_01374</name>
</gene>
<sequence length="170" mass="18364">MKPECKISIVVADNRPVVLSGLQSWFESHERLRVAACVTAVDQLLPTLNAANYDVIVLSCAIAGSHAGCLSLLRELRRTFPDTPVVALTDEIDAHALADIQRAGAAGLVSMRENVREFERVYERALSGATQIVSPRIAAYCDPAGATVSFDTAPNYHGVRVSVREFVARG</sequence>
<evidence type="ECO:0000256" key="1">
    <source>
        <dbReference type="PROSITE-ProRule" id="PRU00169"/>
    </source>
</evidence>
<keyword evidence="4" id="KW-1185">Reference proteome</keyword>
<feature type="domain" description="Response regulatory" evidence="2">
    <location>
        <begin position="8"/>
        <end position="126"/>
    </location>
</feature>
<dbReference type="STRING" id="1777137.AWB76_01374"/>
<proteinExistence type="predicted"/>
<accession>A0A157ZW90</accession>
<name>A0A157ZW90_9BURK</name>
<dbReference type="PANTHER" id="PTHR45566">
    <property type="entry name" value="HTH-TYPE TRANSCRIPTIONAL REGULATOR YHJB-RELATED"/>
    <property type="match status" value="1"/>
</dbReference>
<dbReference type="RefSeq" id="WP_061159331.1">
    <property type="nucleotide sequence ID" value="NZ_FCOI02000003.1"/>
</dbReference>
<dbReference type="Proteomes" id="UP000054624">
    <property type="component" value="Unassembled WGS sequence"/>
</dbReference>
<evidence type="ECO:0000313" key="3">
    <source>
        <dbReference type="EMBL" id="SAK49770.1"/>
    </source>
</evidence>
<dbReference type="PROSITE" id="PS50110">
    <property type="entry name" value="RESPONSE_REGULATORY"/>
    <property type="match status" value="1"/>
</dbReference>
<evidence type="ECO:0000259" key="2">
    <source>
        <dbReference type="PROSITE" id="PS50110"/>
    </source>
</evidence>
<dbReference type="EMBL" id="FCOI02000003">
    <property type="protein sequence ID" value="SAK49770.1"/>
    <property type="molecule type" value="Genomic_DNA"/>
</dbReference>
<dbReference type="Gene3D" id="3.40.50.2300">
    <property type="match status" value="1"/>
</dbReference>
<dbReference type="InterPro" id="IPR001789">
    <property type="entry name" value="Sig_transdc_resp-reg_receiver"/>
</dbReference>